<dbReference type="SUPFAM" id="SSF53850">
    <property type="entry name" value="Periplasmic binding protein-like II"/>
    <property type="match status" value="1"/>
</dbReference>
<dbReference type="OrthoDB" id="6351862at2759"/>
<keyword evidence="2" id="KW-1185">Reference proteome</keyword>
<dbReference type="AlphaFoldDB" id="A0A5B7D7L5"/>
<evidence type="ECO:0000313" key="2">
    <source>
        <dbReference type="Proteomes" id="UP000324222"/>
    </source>
</evidence>
<name>A0A5B7D7L5_PORTR</name>
<reference evidence="1 2" key="1">
    <citation type="submission" date="2019-05" db="EMBL/GenBank/DDBJ databases">
        <title>Another draft genome of Portunus trituberculatus and its Hox gene families provides insights of decapod evolution.</title>
        <authorList>
            <person name="Jeong J.-H."/>
            <person name="Song I."/>
            <person name="Kim S."/>
            <person name="Choi T."/>
            <person name="Kim D."/>
            <person name="Ryu S."/>
            <person name="Kim W."/>
        </authorList>
    </citation>
    <scope>NUCLEOTIDE SEQUENCE [LARGE SCALE GENOMIC DNA]</scope>
    <source>
        <tissue evidence="1">Muscle</tissue>
    </source>
</reference>
<gene>
    <name evidence="1" type="ORF">E2C01_010045</name>
</gene>
<organism evidence="1 2">
    <name type="scientific">Portunus trituberculatus</name>
    <name type="common">Swimming crab</name>
    <name type="synonym">Neptunus trituberculatus</name>
    <dbReference type="NCBI Taxonomy" id="210409"/>
    <lineage>
        <taxon>Eukaryota</taxon>
        <taxon>Metazoa</taxon>
        <taxon>Ecdysozoa</taxon>
        <taxon>Arthropoda</taxon>
        <taxon>Crustacea</taxon>
        <taxon>Multicrustacea</taxon>
        <taxon>Malacostraca</taxon>
        <taxon>Eumalacostraca</taxon>
        <taxon>Eucarida</taxon>
        <taxon>Decapoda</taxon>
        <taxon>Pleocyemata</taxon>
        <taxon>Brachyura</taxon>
        <taxon>Eubrachyura</taxon>
        <taxon>Portunoidea</taxon>
        <taxon>Portunidae</taxon>
        <taxon>Portuninae</taxon>
        <taxon>Portunus</taxon>
    </lineage>
</organism>
<sequence length="270" mass="30438">MHCQTHEETGQDLLSILRMREQHVILHHHSGELNRTAIQINCRHVSVGQASEARRAEYCLGGHPNELATQSVCPSCPMLLAIYTDHPHWIDQRFPTFSAHSTHCYDIMSKQSTTRNLCPVIRRIKESENAEAGSLLHLLRKQALVHNDILRAMVATKAGRHATISSRLGADTAVSYFFSLSKTCPLYMTSKPFFSATSLSVGYRKGFRLRRRMDQIFRHLRDSGILGHLYERELPNATKCSRGLSIESDTRRALDLGDFFGVMCVYGGVG</sequence>
<protein>
    <submittedName>
        <fullName evidence="1">Uncharacterized protein</fullName>
    </submittedName>
</protein>
<accession>A0A5B7D7L5</accession>
<comment type="caution">
    <text evidence="1">The sequence shown here is derived from an EMBL/GenBank/DDBJ whole genome shotgun (WGS) entry which is preliminary data.</text>
</comment>
<proteinExistence type="predicted"/>
<dbReference type="Proteomes" id="UP000324222">
    <property type="component" value="Unassembled WGS sequence"/>
</dbReference>
<evidence type="ECO:0000313" key="1">
    <source>
        <dbReference type="EMBL" id="MPC17197.1"/>
    </source>
</evidence>
<dbReference type="EMBL" id="VSRR010000567">
    <property type="protein sequence ID" value="MPC17197.1"/>
    <property type="molecule type" value="Genomic_DNA"/>
</dbReference>